<sequence>LQLTRSDLLSYINRARSLGKFHKLSIYVEACESGSMLAGLEGDNFVNGLTASSATEDSYACNCAKGICYADLFSYKWMTNSEQHNLMKFTVQNQYTDVKKEVGSSTVQVFGSTAVTDELVGYFQGTNGAKEDVMVSNSVNSSETLDVVNIRDVPIHYLTMRAKVMRSAEHATLAAQELQLALKVSLSEDSRKF</sequence>
<evidence type="ECO:0000313" key="3">
    <source>
        <dbReference type="Proteomes" id="UP000053660"/>
    </source>
</evidence>
<dbReference type="GO" id="GO:0051603">
    <property type="term" value="P:proteolysis involved in protein catabolic process"/>
    <property type="evidence" value="ECO:0007669"/>
    <property type="project" value="TreeGrafter"/>
</dbReference>
<proteinExistence type="inferred from homology"/>
<organism evidence="2 3">
    <name type="scientific">Oesophagostomum dentatum</name>
    <name type="common">Nodular worm</name>
    <dbReference type="NCBI Taxonomy" id="61180"/>
    <lineage>
        <taxon>Eukaryota</taxon>
        <taxon>Metazoa</taxon>
        <taxon>Ecdysozoa</taxon>
        <taxon>Nematoda</taxon>
        <taxon>Chromadorea</taxon>
        <taxon>Rhabditida</taxon>
        <taxon>Rhabditina</taxon>
        <taxon>Rhabditomorpha</taxon>
        <taxon>Strongyloidea</taxon>
        <taxon>Strongylidae</taxon>
        <taxon>Oesophagostomum</taxon>
    </lineage>
</organism>
<evidence type="ECO:0000256" key="1">
    <source>
        <dbReference type="ARBA" id="ARBA00009941"/>
    </source>
</evidence>
<accession>A0A0B1SFK3</accession>
<dbReference type="GO" id="GO:0006624">
    <property type="term" value="P:vacuolar protein processing"/>
    <property type="evidence" value="ECO:0007669"/>
    <property type="project" value="TreeGrafter"/>
</dbReference>
<feature type="non-terminal residue" evidence="2">
    <location>
        <position position="1"/>
    </location>
</feature>
<dbReference type="AlphaFoldDB" id="A0A0B1SFK3"/>
<dbReference type="Proteomes" id="UP000053660">
    <property type="component" value="Unassembled WGS sequence"/>
</dbReference>
<dbReference type="EMBL" id="KN580334">
    <property type="protein sequence ID" value="KHJ82332.1"/>
    <property type="molecule type" value="Genomic_DNA"/>
</dbReference>
<evidence type="ECO:0000313" key="2">
    <source>
        <dbReference type="EMBL" id="KHJ82332.1"/>
    </source>
</evidence>
<reference evidence="2 3" key="1">
    <citation type="submission" date="2014-03" db="EMBL/GenBank/DDBJ databases">
        <title>Draft genome of the hookworm Oesophagostomum dentatum.</title>
        <authorList>
            <person name="Mitreva M."/>
        </authorList>
    </citation>
    <scope>NUCLEOTIDE SEQUENCE [LARGE SCALE GENOMIC DNA]</scope>
    <source>
        <strain evidence="2 3">OD-Hann</strain>
    </source>
</reference>
<dbReference type="InterPro" id="IPR001096">
    <property type="entry name" value="Peptidase_C13"/>
</dbReference>
<dbReference type="GO" id="GO:0005773">
    <property type="term" value="C:vacuole"/>
    <property type="evidence" value="ECO:0007669"/>
    <property type="project" value="GOC"/>
</dbReference>
<name>A0A0B1SFK3_OESDE</name>
<dbReference type="Gene3D" id="3.40.50.1460">
    <property type="match status" value="1"/>
</dbReference>
<protein>
    <submittedName>
        <fullName evidence="2">Peptidase C13 family protein</fullName>
    </submittedName>
</protein>
<comment type="similarity">
    <text evidence="1">Belongs to the peptidase C13 family.</text>
</comment>
<dbReference type="GO" id="GO:0004197">
    <property type="term" value="F:cysteine-type endopeptidase activity"/>
    <property type="evidence" value="ECO:0007669"/>
    <property type="project" value="TreeGrafter"/>
</dbReference>
<dbReference type="OrthoDB" id="5798836at2759"/>
<dbReference type="Pfam" id="PF01650">
    <property type="entry name" value="Peptidase_C13"/>
    <property type="match status" value="1"/>
</dbReference>
<dbReference type="PANTHER" id="PTHR12000">
    <property type="entry name" value="HEMOGLOBINASE FAMILY MEMBER"/>
    <property type="match status" value="1"/>
</dbReference>
<dbReference type="PANTHER" id="PTHR12000:SF42">
    <property type="entry name" value="LEGUMAIN"/>
    <property type="match status" value="1"/>
</dbReference>
<gene>
    <name evidence="2" type="ORF">OESDEN_17975</name>
</gene>
<keyword evidence="3" id="KW-1185">Reference proteome</keyword>